<dbReference type="Gene3D" id="2.30.110.10">
    <property type="entry name" value="Electron Transport, Fmn-binding Protein, Chain A"/>
    <property type="match status" value="1"/>
</dbReference>
<dbReference type="KEGG" id="sqz:FQU76_00270"/>
<dbReference type="GO" id="GO:0004733">
    <property type="term" value="F:pyridoxamine phosphate oxidase activity"/>
    <property type="evidence" value="ECO:0007669"/>
    <property type="project" value="UniProtKB-EC"/>
</dbReference>
<evidence type="ECO:0000256" key="2">
    <source>
        <dbReference type="ARBA" id="ARBA00022630"/>
    </source>
</evidence>
<proteinExistence type="inferred from homology"/>
<dbReference type="Pfam" id="PF01243">
    <property type="entry name" value="PNPOx_N"/>
    <property type="match status" value="1"/>
</dbReference>
<feature type="binding site" evidence="5">
    <location>
        <position position="125"/>
    </location>
    <ligand>
        <name>FMN</name>
        <dbReference type="ChEBI" id="CHEBI:58210"/>
    </ligand>
</feature>
<sequence length="233" mass="25841">MSDRSSPETVPGEEGGRGRGSARSETLTAGVETDFPEFYAPPSRPMGLLVSWLESSVAQGVREPRALALATADVRGRTSSRMVAINKVTDEGIVLITHSGSQKGRELAENPWASGVLYWRETSRQISLAGPVRLLPDAEAEALWFARPVFTHAMTTASRQSQPLDDLGRFDELRARALELGVPERPLPRPATFVAFRLEPASVEFWANGTDRLHERLRYDREGDGWRFSRLQP</sequence>
<keyword evidence="2" id="KW-0285">Flavoprotein</keyword>
<feature type="binding site" evidence="5">
    <location>
        <position position="216"/>
    </location>
    <ligand>
        <name>FMN</name>
        <dbReference type="ChEBI" id="CHEBI:58210"/>
    </ligand>
</feature>
<protein>
    <submittedName>
        <fullName evidence="9">Pyridoxal 5'-phosphate synthase</fullName>
        <ecNumber evidence="9">1.4.3.5</ecNumber>
    </submittedName>
</protein>
<evidence type="ECO:0000256" key="1">
    <source>
        <dbReference type="ARBA" id="ARBA00007301"/>
    </source>
</evidence>
<gene>
    <name evidence="9" type="ORF">FQU76_00270</name>
    <name evidence="10" type="ORF">FQU76_33470</name>
</gene>
<dbReference type="InterPro" id="IPR012349">
    <property type="entry name" value="Split_barrel_FMN-bd"/>
</dbReference>
<evidence type="ECO:0000256" key="3">
    <source>
        <dbReference type="ARBA" id="ARBA00022643"/>
    </source>
</evidence>
<feature type="domain" description="Pyridoxamine 5'-phosphate oxidase N-terminal" evidence="7">
    <location>
        <begin position="57"/>
        <end position="161"/>
    </location>
</feature>
<feature type="binding site" evidence="5">
    <location>
        <begin position="160"/>
        <end position="161"/>
    </location>
    <ligand>
        <name>FMN</name>
        <dbReference type="ChEBI" id="CHEBI:58210"/>
    </ligand>
</feature>
<dbReference type="PANTHER" id="PTHR10851">
    <property type="entry name" value="PYRIDOXINE-5-PHOSPHATE OXIDASE"/>
    <property type="match status" value="1"/>
</dbReference>
<feature type="binding site" evidence="5">
    <location>
        <position position="206"/>
    </location>
    <ligand>
        <name>FMN</name>
        <dbReference type="ChEBI" id="CHEBI:58210"/>
    </ligand>
</feature>
<dbReference type="EMBL" id="CP042266">
    <property type="protein sequence ID" value="QDY80616.1"/>
    <property type="molecule type" value="Genomic_DNA"/>
</dbReference>
<evidence type="ECO:0000259" key="7">
    <source>
        <dbReference type="Pfam" id="PF01243"/>
    </source>
</evidence>
<feature type="domain" description="Pyridoxine 5'-phosphate oxidase dimerisation C-terminal" evidence="8">
    <location>
        <begin position="195"/>
        <end position="233"/>
    </location>
</feature>
<organism evidence="9 11">
    <name type="scientific">Streptomyces qinzhouensis</name>
    <dbReference type="NCBI Taxonomy" id="2599401"/>
    <lineage>
        <taxon>Bacteria</taxon>
        <taxon>Bacillati</taxon>
        <taxon>Actinomycetota</taxon>
        <taxon>Actinomycetes</taxon>
        <taxon>Kitasatosporales</taxon>
        <taxon>Streptomycetaceae</taxon>
        <taxon>Streptomyces</taxon>
    </lineage>
</organism>
<dbReference type="SUPFAM" id="SSF50475">
    <property type="entry name" value="FMN-binding split barrel"/>
    <property type="match status" value="1"/>
</dbReference>
<evidence type="ECO:0000313" key="9">
    <source>
        <dbReference type="EMBL" id="QDY75182.1"/>
    </source>
</evidence>
<evidence type="ECO:0000259" key="8">
    <source>
        <dbReference type="Pfam" id="PF10590"/>
    </source>
</evidence>
<keyword evidence="4 9" id="KW-0560">Oxidoreductase</keyword>
<keyword evidence="11" id="KW-1185">Reference proteome</keyword>
<accession>A0A5B8IBW0</accession>
<evidence type="ECO:0000256" key="4">
    <source>
        <dbReference type="ARBA" id="ARBA00023002"/>
    </source>
</evidence>
<dbReference type="InterPro" id="IPR011576">
    <property type="entry name" value="Pyridox_Oxase_N"/>
</dbReference>
<dbReference type="InterPro" id="IPR000659">
    <property type="entry name" value="Pyridox_Oxase"/>
</dbReference>
<dbReference type="PANTHER" id="PTHR10851:SF0">
    <property type="entry name" value="PYRIDOXINE-5'-PHOSPHATE OXIDASE"/>
    <property type="match status" value="1"/>
</dbReference>
<dbReference type="RefSeq" id="WP_146478494.1">
    <property type="nucleotide sequence ID" value="NZ_CP042266.1"/>
</dbReference>
<dbReference type="GO" id="GO:0008615">
    <property type="term" value="P:pyridoxine biosynthetic process"/>
    <property type="evidence" value="ECO:0007669"/>
    <property type="project" value="InterPro"/>
</dbReference>
<dbReference type="PROSITE" id="PS01064">
    <property type="entry name" value="PYRIDOX_OXIDASE"/>
    <property type="match status" value="1"/>
</dbReference>
<evidence type="ECO:0000256" key="6">
    <source>
        <dbReference type="SAM" id="MobiDB-lite"/>
    </source>
</evidence>
<dbReference type="EMBL" id="CP042266">
    <property type="protein sequence ID" value="QDY75182.1"/>
    <property type="molecule type" value="Genomic_DNA"/>
</dbReference>
<dbReference type="NCBIfam" id="NF038138">
    <property type="entry name" value="phena_PhzG"/>
    <property type="match status" value="1"/>
</dbReference>
<name>A0A5B8IBW0_9ACTN</name>
<reference evidence="9 11" key="1">
    <citation type="submission" date="2019-07" db="EMBL/GenBank/DDBJ databases">
        <authorList>
            <person name="Zhu P."/>
        </authorList>
    </citation>
    <scope>NUCLEOTIDE SEQUENCE [LARGE SCALE GENOMIC DNA]</scope>
    <source>
        <strain evidence="9 11">SSL-25</strain>
    </source>
</reference>
<dbReference type="InterPro" id="IPR053451">
    <property type="entry name" value="Phenazine_biosynth_oxidase"/>
</dbReference>
<comment type="cofactor">
    <cofactor evidence="5">
        <name>FMN</name>
        <dbReference type="ChEBI" id="CHEBI:58210"/>
    </cofactor>
    <text evidence="5">Binds 1 FMN per subunit.</text>
</comment>
<evidence type="ECO:0000256" key="5">
    <source>
        <dbReference type="PIRSR" id="PIRSR000190-2"/>
    </source>
</evidence>
<dbReference type="EC" id="1.4.3.5" evidence="9"/>
<dbReference type="PIRSF" id="PIRSF000190">
    <property type="entry name" value="Pyd_amn-ph_oxd"/>
    <property type="match status" value="1"/>
</dbReference>
<dbReference type="InterPro" id="IPR019576">
    <property type="entry name" value="Pyridoxamine_oxidase_dimer_C"/>
</dbReference>
<evidence type="ECO:0000313" key="10">
    <source>
        <dbReference type="EMBL" id="QDY80616.1"/>
    </source>
</evidence>
<dbReference type="GO" id="GO:0010181">
    <property type="term" value="F:FMN binding"/>
    <property type="evidence" value="ECO:0007669"/>
    <property type="project" value="InterPro"/>
</dbReference>
<keyword evidence="3 5" id="KW-0288">FMN</keyword>
<evidence type="ECO:0000313" key="11">
    <source>
        <dbReference type="Proteomes" id="UP000320580"/>
    </source>
</evidence>
<dbReference type="InterPro" id="IPR019740">
    <property type="entry name" value="Pyridox_Oxase_CS"/>
</dbReference>
<dbReference type="AlphaFoldDB" id="A0A5B8IBW0"/>
<dbReference type="Proteomes" id="UP000320580">
    <property type="component" value="Chromosome"/>
</dbReference>
<comment type="similarity">
    <text evidence="1">Belongs to the pyridoxamine 5'-phosphate oxidase family.</text>
</comment>
<dbReference type="NCBIfam" id="NF004231">
    <property type="entry name" value="PRK05679.1"/>
    <property type="match status" value="1"/>
</dbReference>
<feature type="region of interest" description="Disordered" evidence="6">
    <location>
        <begin position="1"/>
        <end position="36"/>
    </location>
</feature>
<dbReference type="KEGG" id="sqz:FQU76_33470"/>
<dbReference type="OrthoDB" id="9780392at2"/>
<dbReference type="Pfam" id="PF10590">
    <property type="entry name" value="PNP_phzG_C"/>
    <property type="match status" value="1"/>
</dbReference>
<feature type="binding site" evidence="5">
    <location>
        <position position="103"/>
    </location>
    <ligand>
        <name>FMN</name>
        <dbReference type="ChEBI" id="CHEBI:58210"/>
    </ligand>
</feature>